<evidence type="ECO:0000313" key="3">
    <source>
        <dbReference type="Proteomes" id="UP001228446"/>
    </source>
</evidence>
<proteinExistence type="predicted"/>
<dbReference type="Proteomes" id="UP001228446">
    <property type="component" value="Unassembled WGS sequence"/>
</dbReference>
<dbReference type="RefSeq" id="WP_308937537.1">
    <property type="nucleotide sequence ID" value="NZ_JAVIBP010000008.1"/>
</dbReference>
<protein>
    <submittedName>
        <fullName evidence="2">GNAT family N-acetyltransferase</fullName>
    </submittedName>
</protein>
<dbReference type="Gene3D" id="3.40.630.30">
    <property type="match status" value="1"/>
</dbReference>
<dbReference type="PANTHER" id="PTHR43617:SF2">
    <property type="entry name" value="UPF0039 PROTEIN SLL0451"/>
    <property type="match status" value="1"/>
</dbReference>
<dbReference type="SUPFAM" id="SSF55729">
    <property type="entry name" value="Acyl-CoA N-acyltransferases (Nat)"/>
    <property type="match status" value="1"/>
</dbReference>
<dbReference type="EMBL" id="JAVIBX010000034">
    <property type="protein sequence ID" value="MDQ8833738.1"/>
    <property type="molecule type" value="Genomic_DNA"/>
</dbReference>
<organism evidence="2 3">
    <name type="scientific">Streptococcus ruminantium</name>
    <dbReference type="NCBI Taxonomy" id="1917441"/>
    <lineage>
        <taxon>Bacteria</taxon>
        <taxon>Bacillati</taxon>
        <taxon>Bacillota</taxon>
        <taxon>Bacilli</taxon>
        <taxon>Lactobacillales</taxon>
        <taxon>Streptococcaceae</taxon>
        <taxon>Streptococcus</taxon>
    </lineage>
</organism>
<feature type="domain" description="N-acetyltransferase" evidence="1">
    <location>
        <begin position="1"/>
        <end position="130"/>
    </location>
</feature>
<dbReference type="PROSITE" id="PS51186">
    <property type="entry name" value="GNAT"/>
    <property type="match status" value="1"/>
</dbReference>
<keyword evidence="3" id="KW-1185">Reference proteome</keyword>
<comment type="caution">
    <text evidence="2">The sequence shown here is derived from an EMBL/GenBank/DDBJ whole genome shotgun (WGS) entry which is preliminary data.</text>
</comment>
<dbReference type="InterPro" id="IPR016181">
    <property type="entry name" value="Acyl_CoA_acyltransferase"/>
</dbReference>
<accession>A0ABU1B4H8</accession>
<evidence type="ECO:0000313" key="2">
    <source>
        <dbReference type="EMBL" id="MDQ8833738.1"/>
    </source>
</evidence>
<dbReference type="InterPro" id="IPR000182">
    <property type="entry name" value="GNAT_dom"/>
</dbReference>
<gene>
    <name evidence="2" type="ORF">RFF62_08155</name>
</gene>
<dbReference type="InterPro" id="IPR050276">
    <property type="entry name" value="MshD_Acetyltransferase"/>
</dbReference>
<dbReference type="CDD" id="cd04301">
    <property type="entry name" value="NAT_SF"/>
    <property type="match status" value="1"/>
</dbReference>
<reference evidence="2 3" key="1">
    <citation type="submission" date="2023-08" db="EMBL/GenBank/DDBJ databases">
        <title>Streptococcus ruminantium-associated sheep mastitis outbreak detected in Italy is distinct from bovine isolates.</title>
        <authorList>
            <person name="Rosa M.N."/>
            <person name="Vezina B."/>
            <person name="Tola S."/>
        </authorList>
    </citation>
    <scope>NUCLEOTIDE SEQUENCE [LARGE SCALE GENOMIC DNA]</scope>
    <source>
        <strain evidence="2 3">OM6730</strain>
    </source>
</reference>
<evidence type="ECO:0000259" key="1">
    <source>
        <dbReference type="PROSITE" id="PS51186"/>
    </source>
</evidence>
<dbReference type="PANTHER" id="PTHR43617">
    <property type="entry name" value="L-AMINO ACID N-ACETYLTRANSFERASE"/>
    <property type="match status" value="1"/>
</dbReference>
<dbReference type="Pfam" id="PF00583">
    <property type="entry name" value="Acetyltransf_1"/>
    <property type="match status" value="1"/>
</dbReference>
<sequence length="131" mass="15268">MPQEFLENIRTLDRCRDWATRYPQNALVVLVDNQAIGFVCYGVSNQADLENADELYALYVLADYYGKKIGYQLMQVDLKKMQSFDKIALWVLEGNVRAIAFYEKIGFRFDGVTKTVKLGVDRVEHRMVFRK</sequence>
<name>A0ABU1B4H8_9STRE</name>